<dbReference type="PROSITE" id="PS51790">
    <property type="entry name" value="MSRB"/>
    <property type="match status" value="1"/>
</dbReference>
<dbReference type="Proteomes" id="UP000276223">
    <property type="component" value="Unassembled WGS sequence"/>
</dbReference>
<dbReference type="GO" id="GO:0008113">
    <property type="term" value="F:peptide-methionine (S)-S-oxide reductase activity"/>
    <property type="evidence" value="ECO:0007669"/>
    <property type="project" value="UniProtKB-UniRule"/>
</dbReference>
<comment type="similarity">
    <text evidence="8">Belongs to the MsrA Met sulfoxide reductase family.</text>
</comment>
<evidence type="ECO:0000259" key="9">
    <source>
        <dbReference type="PROSITE" id="PS51790"/>
    </source>
</evidence>
<gene>
    <name evidence="8" type="primary">msrA</name>
    <name evidence="7" type="synonym">msrB</name>
    <name evidence="10" type="ORF">EDC27_1394</name>
</gene>
<feature type="domain" description="MsrB" evidence="9">
    <location>
        <begin position="239"/>
        <end position="361"/>
    </location>
</feature>
<comment type="caution">
    <text evidence="10">The sequence shown here is derived from an EMBL/GenBank/DDBJ whole genome shotgun (WGS) entry which is preliminary data.</text>
</comment>
<dbReference type="InterPro" id="IPR036509">
    <property type="entry name" value="Met_Sox_Rdtase_MsrA_sf"/>
</dbReference>
<dbReference type="GO" id="GO:0033743">
    <property type="term" value="F:peptide-methionine (R)-S-oxide reductase activity"/>
    <property type="evidence" value="ECO:0007669"/>
    <property type="project" value="UniProtKB-UniRule"/>
</dbReference>
<name>A0A3N1UVC8_9BACT</name>
<dbReference type="EMBL" id="RJVA01000011">
    <property type="protein sequence ID" value="ROQ93379.1"/>
    <property type="molecule type" value="Genomic_DNA"/>
</dbReference>
<dbReference type="InterPro" id="IPR011057">
    <property type="entry name" value="Mss4-like_sf"/>
</dbReference>
<dbReference type="EC" id="1.8.4.12" evidence="7"/>
<dbReference type="GO" id="GO:0033744">
    <property type="term" value="F:L-methionine:thioredoxin-disulfide S-oxidoreductase activity"/>
    <property type="evidence" value="ECO:0007669"/>
    <property type="project" value="RHEA"/>
</dbReference>
<dbReference type="InterPro" id="IPR002579">
    <property type="entry name" value="Met_Sox_Rdtase_MsrB_dom"/>
</dbReference>
<feature type="active site" evidence="8">
    <location>
        <position position="56"/>
    </location>
</feature>
<proteinExistence type="inferred from homology"/>
<dbReference type="AlphaFoldDB" id="A0A3N1UVC8"/>
<dbReference type="Pfam" id="PF01625">
    <property type="entry name" value="PMSR"/>
    <property type="match status" value="1"/>
</dbReference>
<dbReference type="SUPFAM" id="SSF51316">
    <property type="entry name" value="Mss4-like"/>
    <property type="match status" value="1"/>
</dbReference>
<comment type="catalytic activity">
    <reaction evidence="4 8">
        <text>L-methionyl-[protein] + [thioredoxin]-disulfide + H2O = L-methionyl-(S)-S-oxide-[protein] + [thioredoxin]-dithiol</text>
        <dbReference type="Rhea" id="RHEA:14217"/>
        <dbReference type="Rhea" id="RHEA-COMP:10698"/>
        <dbReference type="Rhea" id="RHEA-COMP:10700"/>
        <dbReference type="Rhea" id="RHEA-COMP:12313"/>
        <dbReference type="Rhea" id="RHEA-COMP:12315"/>
        <dbReference type="ChEBI" id="CHEBI:15377"/>
        <dbReference type="ChEBI" id="CHEBI:16044"/>
        <dbReference type="ChEBI" id="CHEBI:29950"/>
        <dbReference type="ChEBI" id="CHEBI:44120"/>
        <dbReference type="ChEBI" id="CHEBI:50058"/>
        <dbReference type="EC" id="1.8.4.11"/>
    </reaction>
</comment>
<evidence type="ECO:0000313" key="10">
    <source>
        <dbReference type="EMBL" id="ROQ93379.1"/>
    </source>
</evidence>
<evidence type="ECO:0000256" key="2">
    <source>
        <dbReference type="ARBA" id="ARBA00023268"/>
    </source>
</evidence>
<dbReference type="Pfam" id="PF01641">
    <property type="entry name" value="SelR"/>
    <property type="match status" value="1"/>
</dbReference>
<evidence type="ECO:0000256" key="8">
    <source>
        <dbReference type="HAMAP-Rule" id="MF_01401"/>
    </source>
</evidence>
<dbReference type="NCBIfam" id="TIGR00401">
    <property type="entry name" value="msrA"/>
    <property type="match status" value="1"/>
</dbReference>
<comment type="catalytic activity">
    <reaction evidence="5 7">
        <text>L-methionyl-[protein] + [thioredoxin]-disulfide + H2O = L-methionyl-(R)-S-oxide-[protein] + [thioredoxin]-dithiol</text>
        <dbReference type="Rhea" id="RHEA:24164"/>
        <dbReference type="Rhea" id="RHEA-COMP:10698"/>
        <dbReference type="Rhea" id="RHEA-COMP:10700"/>
        <dbReference type="Rhea" id="RHEA-COMP:12313"/>
        <dbReference type="Rhea" id="RHEA-COMP:12314"/>
        <dbReference type="ChEBI" id="CHEBI:15377"/>
        <dbReference type="ChEBI" id="CHEBI:16044"/>
        <dbReference type="ChEBI" id="CHEBI:29950"/>
        <dbReference type="ChEBI" id="CHEBI:45764"/>
        <dbReference type="ChEBI" id="CHEBI:50058"/>
        <dbReference type="EC" id="1.8.4.12"/>
    </reaction>
</comment>
<evidence type="ECO:0000256" key="1">
    <source>
        <dbReference type="ARBA" id="ARBA00023002"/>
    </source>
</evidence>
<accession>A0A3N1UVC8</accession>
<evidence type="ECO:0000256" key="3">
    <source>
        <dbReference type="ARBA" id="ARBA00024679"/>
    </source>
</evidence>
<keyword evidence="1 7" id="KW-0560">Oxidoreductase</keyword>
<evidence type="ECO:0000256" key="7">
    <source>
        <dbReference type="HAMAP-Rule" id="MF_01400"/>
    </source>
</evidence>
<protein>
    <recommendedName>
        <fullName evidence="7 8">Multifunctional fusion protein</fullName>
    </recommendedName>
    <domain>
        <recommendedName>
            <fullName evidence="8">Peptide methionine sulfoxide reductase MsrA</fullName>
            <shortName evidence="8">Protein-methionine-S-oxide reductase</shortName>
            <ecNumber evidence="8">1.8.4.11</ecNumber>
        </recommendedName>
        <alternativeName>
            <fullName evidence="8">Peptide-methionine (S)-S-oxide reductase</fullName>
            <shortName evidence="8">Peptide Met(O) reductase</shortName>
        </alternativeName>
    </domain>
    <domain>
        <recommendedName>
            <fullName evidence="7">Peptide methionine sulfoxide reductase MsrB</fullName>
            <ecNumber evidence="7">1.8.4.12</ecNumber>
        </recommendedName>
        <alternativeName>
            <fullName evidence="7">Peptide-methionine (R)-S-oxide reductase</fullName>
        </alternativeName>
    </domain>
</protein>
<evidence type="ECO:0000256" key="4">
    <source>
        <dbReference type="ARBA" id="ARBA00047806"/>
    </source>
</evidence>
<comment type="similarity">
    <text evidence="7">Belongs to the MsrB Met sulfoxide reductase family.</text>
</comment>
<dbReference type="SUPFAM" id="SSF55068">
    <property type="entry name" value="Peptide methionine sulfoxide reductase"/>
    <property type="match status" value="1"/>
</dbReference>
<dbReference type="FunFam" id="2.170.150.20:FF:000003">
    <property type="entry name" value="Peptide methionine sulfoxide reductase MsrB"/>
    <property type="match status" value="1"/>
</dbReference>
<dbReference type="FunFam" id="3.30.1060.10:FF:000003">
    <property type="entry name" value="Peptide methionine sulfoxide reductase MsrA"/>
    <property type="match status" value="1"/>
</dbReference>
<evidence type="ECO:0000256" key="5">
    <source>
        <dbReference type="ARBA" id="ARBA00048488"/>
    </source>
</evidence>
<comment type="caution">
    <text evidence="7">Lacks conserved residue(s) required for the propagation of feature annotation.</text>
</comment>
<dbReference type="Gene3D" id="3.30.1060.10">
    <property type="entry name" value="Peptide methionine sulphoxide reductase MsrA"/>
    <property type="match status" value="1"/>
</dbReference>
<dbReference type="EC" id="1.8.4.11" evidence="8"/>
<reference evidence="10 11" key="1">
    <citation type="submission" date="2018-11" db="EMBL/GenBank/DDBJ databases">
        <title>Genomic Encyclopedia of Type Strains, Phase IV (KMG-IV): sequencing the most valuable type-strain genomes for metagenomic binning, comparative biology and taxonomic classification.</title>
        <authorList>
            <person name="Goeker M."/>
        </authorList>
    </citation>
    <scope>NUCLEOTIDE SEQUENCE [LARGE SCALE GENOMIC DNA]</scope>
    <source>
        <strain evidence="10 11">DSM 22027</strain>
    </source>
</reference>
<comment type="catalytic activity">
    <reaction evidence="6 8">
        <text>[thioredoxin]-disulfide + L-methionine + H2O = L-methionine (S)-S-oxide + [thioredoxin]-dithiol</text>
        <dbReference type="Rhea" id="RHEA:19993"/>
        <dbReference type="Rhea" id="RHEA-COMP:10698"/>
        <dbReference type="Rhea" id="RHEA-COMP:10700"/>
        <dbReference type="ChEBI" id="CHEBI:15377"/>
        <dbReference type="ChEBI" id="CHEBI:29950"/>
        <dbReference type="ChEBI" id="CHEBI:50058"/>
        <dbReference type="ChEBI" id="CHEBI:57844"/>
        <dbReference type="ChEBI" id="CHEBI:58772"/>
        <dbReference type="EC" id="1.8.4.11"/>
    </reaction>
</comment>
<dbReference type="PANTHER" id="PTHR43774:SF1">
    <property type="entry name" value="PEPTIDE METHIONINE SULFOXIDE REDUCTASE MSRA 2"/>
    <property type="match status" value="1"/>
</dbReference>
<sequence>MDRLKDPEGIKKRRKAFMKLGKLAFALFMWALWAQGVMAMESSKEQRATATFAGGCFWCVESDFEKVDGVLEVISGYTGGHKENPTYEEVSSGRTGHVEAVQVIYDPSKVSYEQLLDVFWRHIDPTDPDGQFVDRGSQYKSAIFYHDEEQRRLAEISRQRLQASGRFSKPIVTEILPLKTFYPAEDYHQDYYKKSPIRYRFYRANSGRDTFLKKVWKDSPASTTPSVKSAPTPWVKPDDAELKKRLTPLQYKVTQQNGTEPPFQNAYWDNKRPGIYVDVVSGEPLFSSLDKFDSGTGWPSFTRPLEPQHIVERTDRSLFMVRTEVRSRYGDSHLGHVFDDGPPPTGRRYCINSAALRFIPLEDLEKEGYGQYVLKFQNP</sequence>
<keyword evidence="11" id="KW-1185">Reference proteome</keyword>
<dbReference type="NCBIfam" id="TIGR00357">
    <property type="entry name" value="peptide-methionine (R)-S-oxide reductase MsrB"/>
    <property type="match status" value="1"/>
</dbReference>
<comment type="function">
    <text evidence="3 8">Has an important function as a repair enzyme for proteins that have been inactivated by oxidation. Catalyzes the reversible oxidation-reduction of methionine sulfoxide in proteins to methionine.</text>
</comment>
<feature type="active site" description="Nucleophile" evidence="7">
    <location>
        <position position="350"/>
    </location>
</feature>
<evidence type="ECO:0000313" key="11">
    <source>
        <dbReference type="Proteomes" id="UP000276223"/>
    </source>
</evidence>
<dbReference type="Gene3D" id="2.170.150.20">
    <property type="entry name" value="Peptide methionine sulfoxide reductase"/>
    <property type="match status" value="1"/>
</dbReference>
<dbReference type="HAMAP" id="MF_01400">
    <property type="entry name" value="MsrB"/>
    <property type="match status" value="1"/>
</dbReference>
<dbReference type="HAMAP" id="MF_01401">
    <property type="entry name" value="MsrA"/>
    <property type="match status" value="1"/>
</dbReference>
<dbReference type="InterPro" id="IPR002569">
    <property type="entry name" value="Met_Sox_Rdtase_MsrA_dom"/>
</dbReference>
<keyword evidence="2" id="KW-0511">Multifunctional enzyme</keyword>
<dbReference type="PANTHER" id="PTHR43774">
    <property type="entry name" value="PEPTIDE METHIONINE SULFOXIDE REDUCTASE"/>
    <property type="match status" value="1"/>
</dbReference>
<organism evidence="10 11">
    <name type="scientific">Desulfosoma caldarium</name>
    <dbReference type="NCBI Taxonomy" id="610254"/>
    <lineage>
        <taxon>Bacteria</taxon>
        <taxon>Pseudomonadati</taxon>
        <taxon>Thermodesulfobacteriota</taxon>
        <taxon>Syntrophobacteria</taxon>
        <taxon>Syntrophobacterales</taxon>
        <taxon>Syntrophobacteraceae</taxon>
        <taxon>Desulfosoma</taxon>
    </lineage>
</organism>
<evidence type="ECO:0000256" key="6">
    <source>
        <dbReference type="ARBA" id="ARBA00048782"/>
    </source>
</evidence>